<reference evidence="1 2" key="1">
    <citation type="submission" date="2021-08" db="EMBL/GenBank/DDBJ databases">
        <title>Genomic Architecture of Streptomyces flavotricini NGL1 and Streptomyces erythrochromogenes HMS4 With Differential Plant Beneficial attributes and laccase production capabilities.</title>
        <authorList>
            <person name="Salwan R."/>
            <person name="Kaur R."/>
            <person name="Sharma V."/>
        </authorList>
    </citation>
    <scope>NUCLEOTIDE SEQUENCE [LARGE SCALE GENOMIC DNA]</scope>
    <source>
        <strain evidence="1 2">NGL1</strain>
    </source>
</reference>
<gene>
    <name evidence="1" type="ORF">K7B10_07395</name>
</gene>
<name>A0ABS8E0D4_9ACTN</name>
<sequence length="373" mass="41981">MIRIGRPRRFTRNLIVPVDLPGKRLLVKYNRDLDEARQERRGHEALRSRYRVPALHASMRVPGGYVMVYERLAGGRDNGLLVDLLSADGVGEELRVYLDRLTDAYRENILVTAVLEDPVRVVRKLYWDRAAPGGRLDSYYAKAQLALSLADAEIPFDDLGAWTLTINSQDTRLDWQATLKDLRTHFENAGPVWAALTQGDPTDVNLAVPLAWFDYDTAGTNCVLGEFANFLTYVTTLGGWLVPTYNPAAFADHPAVVDRRPDNTPVVTKQSVEAARRSLHIAYESRLSAPRRAAVTAYWHRLVLPVAARLWPGQDLAALLRPYVAMRLLGVYDLGDLTPTDRLLVIVRLVEALSPYFDPITYFHIEEAPCLPH</sequence>
<evidence type="ECO:0000313" key="1">
    <source>
        <dbReference type="EMBL" id="MCC0094610.1"/>
    </source>
</evidence>
<dbReference type="Proteomes" id="UP001520654">
    <property type="component" value="Unassembled WGS sequence"/>
</dbReference>
<evidence type="ECO:0000313" key="2">
    <source>
        <dbReference type="Proteomes" id="UP001520654"/>
    </source>
</evidence>
<accession>A0ABS8E0D4</accession>
<comment type="caution">
    <text evidence="1">The sequence shown here is derived from an EMBL/GenBank/DDBJ whole genome shotgun (WGS) entry which is preliminary data.</text>
</comment>
<organism evidence="1 2">
    <name type="scientific">Streptomyces flavotricini</name>
    <dbReference type="NCBI Taxonomy" id="66888"/>
    <lineage>
        <taxon>Bacteria</taxon>
        <taxon>Bacillati</taxon>
        <taxon>Actinomycetota</taxon>
        <taxon>Actinomycetes</taxon>
        <taxon>Kitasatosporales</taxon>
        <taxon>Streptomycetaceae</taxon>
        <taxon>Streptomyces</taxon>
    </lineage>
</organism>
<keyword evidence="2" id="KW-1185">Reference proteome</keyword>
<protein>
    <submittedName>
        <fullName evidence="1">Uncharacterized protein</fullName>
    </submittedName>
</protein>
<dbReference type="EMBL" id="JAINUL010000001">
    <property type="protein sequence ID" value="MCC0094610.1"/>
    <property type="molecule type" value="Genomic_DNA"/>
</dbReference>
<proteinExistence type="predicted"/>